<dbReference type="EMBL" id="CP039352">
    <property type="protein sequence ID" value="QCE03974.1"/>
    <property type="molecule type" value="Genomic_DNA"/>
</dbReference>
<evidence type="ECO:0000313" key="1">
    <source>
        <dbReference type="EMBL" id="QCE03974.1"/>
    </source>
</evidence>
<sequence>MFNDQNWANAMVKLVQIHQTRNLPKIKNMFISQVRGNLRLGSFGDTIENVMMEIDYKRSQLHLEIGVTRLVHYTLGSFGDTIENVMMEIDYKRSQLHLEIGVTRLVHYT</sequence>
<accession>A0A4D6MT73</accession>
<reference evidence="1 2" key="1">
    <citation type="submission" date="2019-04" db="EMBL/GenBank/DDBJ databases">
        <title>An improved genome assembly and genetic linkage map for asparagus bean, Vigna unguiculata ssp. sesquipedialis.</title>
        <authorList>
            <person name="Xia Q."/>
            <person name="Zhang R."/>
            <person name="Dong Y."/>
        </authorList>
    </citation>
    <scope>NUCLEOTIDE SEQUENCE [LARGE SCALE GENOMIC DNA]</scope>
    <source>
        <tissue evidence="1">Leaf</tissue>
    </source>
</reference>
<dbReference type="Proteomes" id="UP000501690">
    <property type="component" value="Linkage Group LG8"/>
</dbReference>
<evidence type="ECO:0000313" key="2">
    <source>
        <dbReference type="Proteomes" id="UP000501690"/>
    </source>
</evidence>
<name>A0A4D6MT73_VIGUN</name>
<organism evidence="1 2">
    <name type="scientific">Vigna unguiculata</name>
    <name type="common">Cowpea</name>
    <dbReference type="NCBI Taxonomy" id="3917"/>
    <lineage>
        <taxon>Eukaryota</taxon>
        <taxon>Viridiplantae</taxon>
        <taxon>Streptophyta</taxon>
        <taxon>Embryophyta</taxon>
        <taxon>Tracheophyta</taxon>
        <taxon>Spermatophyta</taxon>
        <taxon>Magnoliopsida</taxon>
        <taxon>eudicotyledons</taxon>
        <taxon>Gunneridae</taxon>
        <taxon>Pentapetalae</taxon>
        <taxon>rosids</taxon>
        <taxon>fabids</taxon>
        <taxon>Fabales</taxon>
        <taxon>Fabaceae</taxon>
        <taxon>Papilionoideae</taxon>
        <taxon>50 kb inversion clade</taxon>
        <taxon>NPAAA clade</taxon>
        <taxon>indigoferoid/millettioid clade</taxon>
        <taxon>Phaseoleae</taxon>
        <taxon>Vigna</taxon>
    </lineage>
</organism>
<dbReference type="AlphaFoldDB" id="A0A4D6MT73"/>
<gene>
    <name evidence="1" type="ORF">DEO72_LG8g2006</name>
</gene>
<proteinExistence type="predicted"/>
<protein>
    <submittedName>
        <fullName evidence="1">Uncharacterized protein</fullName>
    </submittedName>
</protein>
<keyword evidence="2" id="KW-1185">Reference proteome</keyword>